<organism evidence="1 2">
    <name type="scientific">Acanthoscelides obtectus</name>
    <name type="common">Bean weevil</name>
    <name type="synonym">Bruchus obtectus</name>
    <dbReference type="NCBI Taxonomy" id="200917"/>
    <lineage>
        <taxon>Eukaryota</taxon>
        <taxon>Metazoa</taxon>
        <taxon>Ecdysozoa</taxon>
        <taxon>Arthropoda</taxon>
        <taxon>Hexapoda</taxon>
        <taxon>Insecta</taxon>
        <taxon>Pterygota</taxon>
        <taxon>Neoptera</taxon>
        <taxon>Endopterygota</taxon>
        <taxon>Coleoptera</taxon>
        <taxon>Polyphaga</taxon>
        <taxon>Cucujiformia</taxon>
        <taxon>Chrysomeloidea</taxon>
        <taxon>Chrysomelidae</taxon>
        <taxon>Bruchinae</taxon>
        <taxon>Bruchini</taxon>
        <taxon>Acanthoscelides</taxon>
    </lineage>
</organism>
<dbReference type="EMBL" id="CAKOFQ010008668">
    <property type="protein sequence ID" value="CAH2015358.1"/>
    <property type="molecule type" value="Genomic_DNA"/>
</dbReference>
<dbReference type="AlphaFoldDB" id="A0A9P0MLA1"/>
<keyword evidence="2" id="KW-1185">Reference proteome</keyword>
<reference evidence="1" key="1">
    <citation type="submission" date="2022-03" db="EMBL/GenBank/DDBJ databases">
        <authorList>
            <person name="Sayadi A."/>
        </authorList>
    </citation>
    <scope>NUCLEOTIDE SEQUENCE</scope>
</reference>
<evidence type="ECO:0000313" key="2">
    <source>
        <dbReference type="Proteomes" id="UP001152888"/>
    </source>
</evidence>
<evidence type="ECO:0000313" key="1">
    <source>
        <dbReference type="EMBL" id="CAH2015358.1"/>
    </source>
</evidence>
<comment type="caution">
    <text evidence="1">The sequence shown here is derived from an EMBL/GenBank/DDBJ whole genome shotgun (WGS) entry which is preliminary data.</text>
</comment>
<protein>
    <submittedName>
        <fullName evidence="1">Uncharacterized protein</fullName>
    </submittedName>
</protein>
<accession>A0A9P0MLA1</accession>
<proteinExistence type="predicted"/>
<dbReference type="Proteomes" id="UP001152888">
    <property type="component" value="Unassembled WGS sequence"/>
</dbReference>
<name>A0A9P0MLA1_ACAOB</name>
<sequence length="32" mass="3865">MLPVPTLQRYIQVWVFIHGKDVQRQQPYSSYS</sequence>
<gene>
    <name evidence="1" type="ORF">ACAOBT_LOCUS34703</name>
</gene>